<dbReference type="HOGENOM" id="CLU_123477_0_0_1"/>
<dbReference type="InterPro" id="IPR016181">
    <property type="entry name" value="Acyl_CoA_acyltransferase"/>
</dbReference>
<accession>V9DLQ9</accession>
<dbReference type="EMBL" id="KB822700">
    <property type="protein sequence ID" value="ETI26867.1"/>
    <property type="molecule type" value="Genomic_DNA"/>
</dbReference>
<organism evidence="2 3">
    <name type="scientific">Cladophialophora carrionii CBS 160.54</name>
    <dbReference type="NCBI Taxonomy" id="1279043"/>
    <lineage>
        <taxon>Eukaryota</taxon>
        <taxon>Fungi</taxon>
        <taxon>Dikarya</taxon>
        <taxon>Ascomycota</taxon>
        <taxon>Pezizomycotina</taxon>
        <taxon>Eurotiomycetes</taxon>
        <taxon>Chaetothyriomycetidae</taxon>
        <taxon>Chaetothyriales</taxon>
        <taxon>Herpotrichiellaceae</taxon>
        <taxon>Cladophialophora</taxon>
    </lineage>
</organism>
<dbReference type="SUPFAM" id="SSF55729">
    <property type="entry name" value="Acyl-CoA N-acyltransferases (Nat)"/>
    <property type="match status" value="1"/>
</dbReference>
<dbReference type="GeneID" id="19988806"/>
<protein>
    <recommendedName>
        <fullName evidence="4">N-acetyltransferase domain-containing protein</fullName>
    </recommendedName>
</protein>
<dbReference type="RefSeq" id="XP_008724526.1">
    <property type="nucleotide sequence ID" value="XM_008726304.1"/>
</dbReference>
<evidence type="ECO:0000313" key="3">
    <source>
        <dbReference type="Proteomes" id="UP000030678"/>
    </source>
</evidence>
<reference evidence="2 3" key="1">
    <citation type="submission" date="2013-03" db="EMBL/GenBank/DDBJ databases">
        <title>The Genome Sequence of Cladophialophora carrionii CBS 160.54.</title>
        <authorList>
            <consortium name="The Broad Institute Genomics Platform"/>
            <person name="Cuomo C."/>
            <person name="de Hoog S."/>
            <person name="Gorbushina A."/>
            <person name="Walker B."/>
            <person name="Young S.K."/>
            <person name="Zeng Q."/>
            <person name="Gargeya S."/>
            <person name="Fitzgerald M."/>
            <person name="Haas B."/>
            <person name="Abouelleil A."/>
            <person name="Allen A.W."/>
            <person name="Alvarado L."/>
            <person name="Arachchi H.M."/>
            <person name="Berlin A.M."/>
            <person name="Chapman S.B."/>
            <person name="Gainer-Dewar J."/>
            <person name="Goldberg J."/>
            <person name="Griggs A."/>
            <person name="Gujja S."/>
            <person name="Hansen M."/>
            <person name="Howarth C."/>
            <person name="Imamovic A."/>
            <person name="Ireland A."/>
            <person name="Larimer J."/>
            <person name="McCowan C."/>
            <person name="Murphy C."/>
            <person name="Pearson M."/>
            <person name="Poon T.W."/>
            <person name="Priest M."/>
            <person name="Roberts A."/>
            <person name="Saif S."/>
            <person name="Shea T."/>
            <person name="Sisk P."/>
            <person name="Sykes S."/>
            <person name="Wortman J."/>
            <person name="Nusbaum C."/>
            <person name="Birren B."/>
        </authorList>
    </citation>
    <scope>NUCLEOTIDE SEQUENCE [LARGE SCALE GENOMIC DNA]</scope>
    <source>
        <strain evidence="2 3">CBS 160.54</strain>
    </source>
</reference>
<dbReference type="VEuPathDB" id="FungiDB:G647_10313"/>
<evidence type="ECO:0008006" key="4">
    <source>
        <dbReference type="Google" id="ProtNLM"/>
    </source>
</evidence>
<dbReference type="Proteomes" id="UP000030678">
    <property type="component" value="Unassembled WGS sequence"/>
</dbReference>
<dbReference type="OrthoDB" id="4146338at2759"/>
<name>V9DLQ9_9EURO</name>
<evidence type="ECO:0000313" key="2">
    <source>
        <dbReference type="EMBL" id="ETI26867.1"/>
    </source>
</evidence>
<proteinExistence type="predicted"/>
<feature type="region of interest" description="Disordered" evidence="1">
    <location>
        <begin position="85"/>
        <end position="109"/>
    </location>
</feature>
<feature type="compositionally biased region" description="Acidic residues" evidence="1">
    <location>
        <begin position="89"/>
        <end position="98"/>
    </location>
</feature>
<feature type="region of interest" description="Disordered" evidence="1">
    <location>
        <begin position="199"/>
        <end position="226"/>
    </location>
</feature>
<sequence length="226" mass="24797">MAPSHLDLRVLTAPELWNDAVLVSTCLLINESYKGRESEGLLDRYPSAEDFARDLGVDGLCAVIQDSRRENRPVAVAVAKRWKGRRKDDDDDDDDDATAPDAGTRDWEIGPAASRSLPEYRGRGLVERCLQGLSARLVAQVTEGPVRLWVKVVEELYAAYWARKGFVQCGASYVIPVGEWHHNRAYTLVDMVKEISRSADGAGNAGSRLDRTGSGIVEPGASELAK</sequence>
<evidence type="ECO:0000256" key="1">
    <source>
        <dbReference type="SAM" id="MobiDB-lite"/>
    </source>
</evidence>
<gene>
    <name evidence="2" type="ORF">G647_10313</name>
</gene>
<dbReference type="AlphaFoldDB" id="V9DLQ9"/>